<gene>
    <name evidence="2" type="ORF">PR048_015339</name>
</gene>
<name>A0ABQ9HGY3_9NEOP</name>
<keyword evidence="3" id="KW-1185">Reference proteome</keyword>
<sequence length="91" mass="10217">MAEIHTTDDNETEDSPMLSDADEPDDKSGEEPSERRRRAMFHVAQCNFRWSKGDLPAAPTVPSIKFVGILYLSGYVILPRTELFSETADDV</sequence>
<evidence type="ECO:0000313" key="3">
    <source>
        <dbReference type="Proteomes" id="UP001159363"/>
    </source>
</evidence>
<proteinExistence type="predicted"/>
<comment type="caution">
    <text evidence="2">The sequence shown here is derived from an EMBL/GenBank/DDBJ whole genome shotgun (WGS) entry which is preliminary data.</text>
</comment>
<dbReference type="EMBL" id="JARBHB010000005">
    <property type="protein sequence ID" value="KAJ8883495.1"/>
    <property type="molecule type" value="Genomic_DNA"/>
</dbReference>
<evidence type="ECO:0000256" key="1">
    <source>
        <dbReference type="SAM" id="MobiDB-lite"/>
    </source>
</evidence>
<protein>
    <submittedName>
        <fullName evidence="2">Uncharacterized protein</fullName>
    </submittedName>
</protein>
<reference evidence="2 3" key="1">
    <citation type="submission" date="2023-02" db="EMBL/GenBank/DDBJ databases">
        <title>LHISI_Scaffold_Assembly.</title>
        <authorList>
            <person name="Stuart O.P."/>
            <person name="Cleave R."/>
            <person name="Magrath M.J.L."/>
            <person name="Mikheyev A.S."/>
        </authorList>
    </citation>
    <scope>NUCLEOTIDE SEQUENCE [LARGE SCALE GENOMIC DNA]</scope>
    <source>
        <strain evidence="2">Daus_M_001</strain>
        <tissue evidence="2">Leg muscle</tissue>
    </source>
</reference>
<feature type="region of interest" description="Disordered" evidence="1">
    <location>
        <begin position="1"/>
        <end position="37"/>
    </location>
</feature>
<feature type="compositionally biased region" description="Acidic residues" evidence="1">
    <location>
        <begin position="9"/>
        <end position="25"/>
    </location>
</feature>
<accession>A0ABQ9HGY3</accession>
<evidence type="ECO:0000313" key="2">
    <source>
        <dbReference type="EMBL" id="KAJ8883495.1"/>
    </source>
</evidence>
<organism evidence="2 3">
    <name type="scientific">Dryococelus australis</name>
    <dbReference type="NCBI Taxonomy" id="614101"/>
    <lineage>
        <taxon>Eukaryota</taxon>
        <taxon>Metazoa</taxon>
        <taxon>Ecdysozoa</taxon>
        <taxon>Arthropoda</taxon>
        <taxon>Hexapoda</taxon>
        <taxon>Insecta</taxon>
        <taxon>Pterygota</taxon>
        <taxon>Neoptera</taxon>
        <taxon>Polyneoptera</taxon>
        <taxon>Phasmatodea</taxon>
        <taxon>Verophasmatodea</taxon>
        <taxon>Anareolatae</taxon>
        <taxon>Phasmatidae</taxon>
        <taxon>Eurycanthinae</taxon>
        <taxon>Dryococelus</taxon>
    </lineage>
</organism>
<dbReference type="Proteomes" id="UP001159363">
    <property type="component" value="Chromosome 4"/>
</dbReference>